<evidence type="ECO:0000313" key="2">
    <source>
        <dbReference type="EMBL" id="BDG59387.1"/>
    </source>
</evidence>
<proteinExistence type="predicted"/>
<dbReference type="AlphaFoldDB" id="A0AA35CI50"/>
<name>A0AA35CI50_9FIRM</name>
<keyword evidence="3" id="KW-1185">Reference proteome</keyword>
<organism evidence="2 3">
    <name type="scientific">Caldinitratiruptor microaerophilus</name>
    <dbReference type="NCBI Taxonomy" id="671077"/>
    <lineage>
        <taxon>Bacteria</taxon>
        <taxon>Bacillati</taxon>
        <taxon>Bacillota</taxon>
        <taxon>Clostridia</taxon>
        <taxon>Eubacteriales</taxon>
        <taxon>Symbiobacteriaceae</taxon>
        <taxon>Caldinitratiruptor</taxon>
    </lineage>
</organism>
<dbReference type="EMBL" id="AP025628">
    <property type="protein sequence ID" value="BDG59387.1"/>
    <property type="molecule type" value="Genomic_DNA"/>
</dbReference>
<feature type="region of interest" description="Disordered" evidence="1">
    <location>
        <begin position="22"/>
        <end position="43"/>
    </location>
</feature>
<accession>A0AA35CI50</accession>
<evidence type="ECO:0000256" key="1">
    <source>
        <dbReference type="SAM" id="MobiDB-lite"/>
    </source>
</evidence>
<reference evidence="2" key="1">
    <citation type="submission" date="2022-03" db="EMBL/GenBank/DDBJ databases">
        <title>Complete genome sequence of Caldinitratiruptor microaerophilus.</title>
        <authorList>
            <person name="Mukaiyama R."/>
            <person name="Nishiyama T."/>
            <person name="Ueda K."/>
        </authorList>
    </citation>
    <scope>NUCLEOTIDE SEQUENCE</scope>
    <source>
        <strain evidence="2">JCM 16183</strain>
    </source>
</reference>
<dbReference type="Proteomes" id="UP001163687">
    <property type="component" value="Chromosome"/>
</dbReference>
<evidence type="ECO:0000313" key="3">
    <source>
        <dbReference type="Proteomes" id="UP001163687"/>
    </source>
</evidence>
<dbReference type="KEGG" id="cmic:caldi_04770"/>
<gene>
    <name evidence="2" type="ORF">caldi_04770</name>
</gene>
<sequence length="72" mass="7665">MKPHVRISMAFPCSCCCGGTSGDPGEEGTEATGRPPPARNRPHLSRALGHWRLVPGRGAVAATEWRAGRSVR</sequence>
<protein>
    <submittedName>
        <fullName evidence="2">Uncharacterized protein</fullName>
    </submittedName>
</protein>